<dbReference type="SUPFAM" id="SSF51679">
    <property type="entry name" value="Bacterial luciferase-like"/>
    <property type="match status" value="1"/>
</dbReference>
<evidence type="ECO:0000256" key="2">
    <source>
        <dbReference type="ARBA" id="ARBA00023033"/>
    </source>
</evidence>
<dbReference type="RefSeq" id="WP_067488403.1">
    <property type="nucleotide sequence ID" value="NZ_SNXK01000004.1"/>
</dbReference>
<dbReference type="PANTHER" id="PTHR30137">
    <property type="entry name" value="LUCIFERASE-LIKE MONOOXYGENASE"/>
    <property type="match status" value="1"/>
</dbReference>
<feature type="domain" description="Luciferase-like" evidence="3">
    <location>
        <begin position="19"/>
        <end position="305"/>
    </location>
</feature>
<dbReference type="AlphaFoldDB" id="A0A4R6PI35"/>
<keyword evidence="2 4" id="KW-0503">Monooxygenase</keyword>
<gene>
    <name evidence="4" type="ORF">DFR75_10441</name>
</gene>
<dbReference type="GO" id="GO:0005829">
    <property type="term" value="C:cytosol"/>
    <property type="evidence" value="ECO:0007669"/>
    <property type="project" value="TreeGrafter"/>
</dbReference>
<evidence type="ECO:0000256" key="1">
    <source>
        <dbReference type="ARBA" id="ARBA00023002"/>
    </source>
</evidence>
<dbReference type="EMBL" id="SNXK01000004">
    <property type="protein sequence ID" value="TDP37691.1"/>
    <property type="molecule type" value="Genomic_DNA"/>
</dbReference>
<evidence type="ECO:0000259" key="3">
    <source>
        <dbReference type="Pfam" id="PF00296"/>
    </source>
</evidence>
<dbReference type="Gene3D" id="3.20.20.30">
    <property type="entry name" value="Luciferase-like domain"/>
    <property type="match status" value="1"/>
</dbReference>
<dbReference type="InterPro" id="IPR036661">
    <property type="entry name" value="Luciferase-like_sf"/>
</dbReference>
<dbReference type="GO" id="GO:0016705">
    <property type="term" value="F:oxidoreductase activity, acting on paired donors, with incorporation or reduction of molecular oxygen"/>
    <property type="evidence" value="ECO:0007669"/>
    <property type="project" value="InterPro"/>
</dbReference>
<proteinExistence type="predicted"/>
<reference evidence="4 5" key="1">
    <citation type="submission" date="2019-03" db="EMBL/GenBank/DDBJ databases">
        <title>Genomic Encyclopedia of Type Strains, Phase IV (KMG-IV): sequencing the most valuable type-strain genomes for metagenomic binning, comparative biology and taxonomic classification.</title>
        <authorList>
            <person name="Goeker M."/>
        </authorList>
    </citation>
    <scope>NUCLEOTIDE SEQUENCE [LARGE SCALE GENOMIC DNA]</scope>
    <source>
        <strain evidence="4 5">DSM 44496</strain>
    </source>
</reference>
<dbReference type="InterPro" id="IPR050766">
    <property type="entry name" value="Bact_Lucif_Oxidored"/>
</dbReference>
<dbReference type="GO" id="GO:0004497">
    <property type="term" value="F:monooxygenase activity"/>
    <property type="evidence" value="ECO:0007669"/>
    <property type="project" value="UniProtKB-KW"/>
</dbReference>
<dbReference type="InterPro" id="IPR011251">
    <property type="entry name" value="Luciferase-like_dom"/>
</dbReference>
<accession>A0A4R6PI35</accession>
<dbReference type="Pfam" id="PF00296">
    <property type="entry name" value="Bac_luciferase"/>
    <property type="match status" value="1"/>
</dbReference>
<keyword evidence="5" id="KW-1185">Reference proteome</keyword>
<evidence type="ECO:0000313" key="4">
    <source>
        <dbReference type="EMBL" id="TDP37691.1"/>
    </source>
</evidence>
<sequence length="340" mass="37625">MLVGMGLALMNPVTRPDVDVYRDALNLADCAEPLGFESLWAVEHHFTGHSPIPNALQLLSYMAGRTNRIRLGTSVVVLPWHNPIRVAEEVAVLDILSGGRTVIGFGRGSSAVEYGHFGVLQDEGAQRLEEGIECVRGLLESEIFSYVGKFNRLENVTVRPRPVHRPEAEFYGAAHTERSAKLAGEQGLNLLFSPEDNQDYTDSLIATYRTTAEKAGFSPGELTAHLYVSVAATRKDAVARAERYMQPMVESLARHYTAKPGEINAPDRRIGTDEEITAATAHFIGKHVVGTPDECFEKINGYRERYGLTRFVGELSYGAMPLDEATENMRLFAEEVLPRF</sequence>
<keyword evidence="1" id="KW-0560">Oxidoreductase</keyword>
<organism evidence="4 5">
    <name type="scientific">Nocardia ignorata</name>
    <dbReference type="NCBI Taxonomy" id="145285"/>
    <lineage>
        <taxon>Bacteria</taxon>
        <taxon>Bacillati</taxon>
        <taxon>Actinomycetota</taxon>
        <taxon>Actinomycetes</taxon>
        <taxon>Mycobacteriales</taxon>
        <taxon>Nocardiaceae</taxon>
        <taxon>Nocardia</taxon>
    </lineage>
</organism>
<comment type="caution">
    <text evidence="4">The sequence shown here is derived from an EMBL/GenBank/DDBJ whole genome shotgun (WGS) entry which is preliminary data.</text>
</comment>
<evidence type="ECO:0000313" key="5">
    <source>
        <dbReference type="Proteomes" id="UP000295087"/>
    </source>
</evidence>
<dbReference type="Proteomes" id="UP000295087">
    <property type="component" value="Unassembled WGS sequence"/>
</dbReference>
<dbReference type="PANTHER" id="PTHR30137:SF8">
    <property type="entry name" value="BLR5498 PROTEIN"/>
    <property type="match status" value="1"/>
</dbReference>
<name>A0A4R6PI35_NOCIG</name>
<protein>
    <submittedName>
        <fullName evidence="4">Alkanesulfonate monooxygenase SsuD/methylene tetrahydromethanopterin reductase-like flavin-dependent oxidoreductase (Luciferase family)</fullName>
    </submittedName>
</protein>